<name>A0A328AHK4_9CAUL</name>
<organism evidence="2 3">
    <name type="scientific">Phenylobacterium deserti</name>
    <dbReference type="NCBI Taxonomy" id="1914756"/>
    <lineage>
        <taxon>Bacteria</taxon>
        <taxon>Pseudomonadati</taxon>
        <taxon>Pseudomonadota</taxon>
        <taxon>Alphaproteobacteria</taxon>
        <taxon>Caulobacterales</taxon>
        <taxon>Caulobacteraceae</taxon>
        <taxon>Phenylobacterium</taxon>
    </lineage>
</organism>
<feature type="region of interest" description="Disordered" evidence="1">
    <location>
        <begin position="1"/>
        <end position="43"/>
    </location>
</feature>
<keyword evidence="3" id="KW-1185">Reference proteome</keyword>
<reference evidence="3" key="1">
    <citation type="submission" date="2018-05" db="EMBL/GenBank/DDBJ databases">
        <authorList>
            <person name="Li X."/>
        </authorList>
    </citation>
    <scope>NUCLEOTIDE SEQUENCE [LARGE SCALE GENOMIC DNA]</scope>
    <source>
        <strain evidence="3">YIM 73061</strain>
    </source>
</reference>
<feature type="compositionally biased region" description="Low complexity" evidence="1">
    <location>
        <begin position="31"/>
        <end position="43"/>
    </location>
</feature>
<comment type="caution">
    <text evidence="2">The sequence shown here is derived from an EMBL/GenBank/DDBJ whole genome shotgun (WGS) entry which is preliminary data.</text>
</comment>
<dbReference type="EMBL" id="QFYR01000003">
    <property type="protein sequence ID" value="RAK52338.1"/>
    <property type="molecule type" value="Genomic_DNA"/>
</dbReference>
<dbReference type="GO" id="GO:0044781">
    <property type="term" value="P:bacterial-type flagellum organization"/>
    <property type="evidence" value="ECO:0007669"/>
    <property type="project" value="InterPro"/>
</dbReference>
<sequence>MKVSGTGGPNAAGAARGARPGAAGGGFKLPSVSGAAGPAQASGVGSVAGVMGVEALLALQDVGGPLERRRRAVRRADRILDVLDEVKVALLGGDLSGAELDRLQRAIREERTNTDDPRLEAVLDEIEVRAAVEIAKLEHGARAA</sequence>
<dbReference type="InterPro" id="IPR019704">
    <property type="entry name" value="Flagellar_assmbl_FliX_class2"/>
</dbReference>
<feature type="compositionally biased region" description="Low complexity" evidence="1">
    <location>
        <begin position="11"/>
        <end position="21"/>
    </location>
</feature>
<accession>A0A328AHK4</accession>
<dbReference type="Pfam" id="PF10768">
    <property type="entry name" value="FliX"/>
    <property type="match status" value="1"/>
</dbReference>
<gene>
    <name evidence="2" type="ORF">DJ018_14500</name>
</gene>
<evidence type="ECO:0000256" key="1">
    <source>
        <dbReference type="SAM" id="MobiDB-lite"/>
    </source>
</evidence>
<proteinExistence type="predicted"/>
<dbReference type="AlphaFoldDB" id="A0A328AHK4"/>
<dbReference type="RefSeq" id="WP_111515662.1">
    <property type="nucleotide sequence ID" value="NZ_QFYR01000003.1"/>
</dbReference>
<dbReference type="Proteomes" id="UP000249725">
    <property type="component" value="Unassembled WGS sequence"/>
</dbReference>
<feature type="compositionally biased region" description="Gly residues" evidence="1">
    <location>
        <begin position="1"/>
        <end position="10"/>
    </location>
</feature>
<evidence type="ECO:0000313" key="2">
    <source>
        <dbReference type="EMBL" id="RAK52338.1"/>
    </source>
</evidence>
<keyword evidence="2" id="KW-0282">Flagellum</keyword>
<dbReference type="OrthoDB" id="7173192at2"/>
<keyword evidence="2" id="KW-0969">Cilium</keyword>
<evidence type="ECO:0000313" key="3">
    <source>
        <dbReference type="Proteomes" id="UP000249725"/>
    </source>
</evidence>
<dbReference type="NCBIfam" id="NF009427">
    <property type="entry name" value="PRK12787.1-3"/>
    <property type="match status" value="1"/>
</dbReference>
<protein>
    <submittedName>
        <fullName evidence="2">Flagellar assembly protein FliX</fullName>
    </submittedName>
</protein>
<keyword evidence="2" id="KW-0966">Cell projection</keyword>